<dbReference type="SMART" id="SM00487">
    <property type="entry name" value="DEXDc"/>
    <property type="match status" value="1"/>
</dbReference>
<dbReference type="GO" id="GO:0016787">
    <property type="term" value="F:hydrolase activity"/>
    <property type="evidence" value="ECO:0007669"/>
    <property type="project" value="UniProtKB-KW"/>
</dbReference>
<dbReference type="EC" id="3.6.4.-" evidence="4"/>
<protein>
    <submittedName>
        <fullName evidence="4">DEAD/DEAH box helicase</fullName>
        <ecNumber evidence="4">3.6.4.-</ecNumber>
    </submittedName>
</protein>
<organism evidence="4 5">
    <name type="scientific">Streptacidiphilus monticola</name>
    <dbReference type="NCBI Taxonomy" id="2161674"/>
    <lineage>
        <taxon>Bacteria</taxon>
        <taxon>Bacillati</taxon>
        <taxon>Actinomycetota</taxon>
        <taxon>Actinomycetes</taxon>
        <taxon>Kitasatosporales</taxon>
        <taxon>Streptomycetaceae</taxon>
        <taxon>Streptacidiphilus</taxon>
    </lineage>
</organism>
<dbReference type="InterPro" id="IPR049730">
    <property type="entry name" value="SNF2/RAD54-like_C"/>
</dbReference>
<keyword evidence="4" id="KW-0547">Nucleotide-binding</keyword>
<dbReference type="EMBL" id="JBHSQJ010000014">
    <property type="protein sequence ID" value="MFC5906577.1"/>
    <property type="molecule type" value="Genomic_DNA"/>
</dbReference>
<dbReference type="CDD" id="cd17919">
    <property type="entry name" value="DEXHc_Snf"/>
    <property type="match status" value="1"/>
</dbReference>
<comment type="caution">
    <text evidence="4">The sequence shown here is derived from an EMBL/GenBank/DDBJ whole genome shotgun (WGS) entry which is preliminary data.</text>
</comment>
<keyword evidence="4" id="KW-0347">Helicase</keyword>
<feature type="domain" description="Helicase ATP-binding" evidence="2">
    <location>
        <begin position="307"/>
        <end position="466"/>
    </location>
</feature>
<dbReference type="InterPro" id="IPR014001">
    <property type="entry name" value="Helicase_ATP-bd"/>
</dbReference>
<dbReference type="Pfam" id="PF00271">
    <property type="entry name" value="Helicase_C"/>
    <property type="match status" value="1"/>
</dbReference>
<proteinExistence type="predicted"/>
<dbReference type="GO" id="GO:0004386">
    <property type="term" value="F:helicase activity"/>
    <property type="evidence" value="ECO:0007669"/>
    <property type="project" value="UniProtKB-KW"/>
</dbReference>
<reference evidence="5" key="1">
    <citation type="journal article" date="2019" name="Int. J. Syst. Evol. Microbiol.">
        <title>The Global Catalogue of Microorganisms (GCM) 10K type strain sequencing project: providing services to taxonomists for standard genome sequencing and annotation.</title>
        <authorList>
            <consortium name="The Broad Institute Genomics Platform"/>
            <consortium name="The Broad Institute Genome Sequencing Center for Infectious Disease"/>
            <person name="Wu L."/>
            <person name="Ma J."/>
        </authorList>
    </citation>
    <scope>NUCLEOTIDE SEQUENCE [LARGE SCALE GENOMIC DNA]</scope>
    <source>
        <strain evidence="5">JCM 4816</strain>
    </source>
</reference>
<keyword evidence="1 4" id="KW-0378">Hydrolase</keyword>
<keyword evidence="5" id="KW-1185">Reference proteome</keyword>
<dbReference type="RefSeq" id="WP_380580129.1">
    <property type="nucleotide sequence ID" value="NZ_JBHSQJ010000014.1"/>
</dbReference>
<dbReference type="Gene3D" id="3.40.50.10810">
    <property type="entry name" value="Tandem AAA-ATPase domain"/>
    <property type="match status" value="1"/>
</dbReference>
<evidence type="ECO:0000259" key="3">
    <source>
        <dbReference type="PROSITE" id="PS51194"/>
    </source>
</evidence>
<dbReference type="PROSITE" id="PS51192">
    <property type="entry name" value="HELICASE_ATP_BIND_1"/>
    <property type="match status" value="1"/>
</dbReference>
<keyword evidence="4" id="KW-0067">ATP-binding</keyword>
<dbReference type="SUPFAM" id="SSF52540">
    <property type="entry name" value="P-loop containing nucleoside triphosphate hydrolases"/>
    <property type="match status" value="2"/>
</dbReference>
<dbReference type="InterPro" id="IPR001650">
    <property type="entry name" value="Helicase_C-like"/>
</dbReference>
<dbReference type="InterPro" id="IPR027417">
    <property type="entry name" value="P-loop_NTPase"/>
</dbReference>
<dbReference type="Pfam" id="PF00176">
    <property type="entry name" value="SNF2-rel_dom"/>
    <property type="match status" value="1"/>
</dbReference>
<dbReference type="Gene3D" id="3.40.50.300">
    <property type="entry name" value="P-loop containing nucleotide triphosphate hydrolases"/>
    <property type="match status" value="1"/>
</dbReference>
<dbReference type="Proteomes" id="UP001596174">
    <property type="component" value="Unassembled WGS sequence"/>
</dbReference>
<evidence type="ECO:0000313" key="5">
    <source>
        <dbReference type="Proteomes" id="UP001596174"/>
    </source>
</evidence>
<evidence type="ECO:0000256" key="1">
    <source>
        <dbReference type="ARBA" id="ARBA00022801"/>
    </source>
</evidence>
<dbReference type="CDD" id="cd18793">
    <property type="entry name" value="SF2_C_SNF"/>
    <property type="match status" value="1"/>
</dbReference>
<gene>
    <name evidence="4" type="ORF">ACFP3V_05005</name>
</gene>
<evidence type="ECO:0000259" key="2">
    <source>
        <dbReference type="PROSITE" id="PS51192"/>
    </source>
</evidence>
<feature type="domain" description="Helicase C-terminal" evidence="3">
    <location>
        <begin position="554"/>
        <end position="724"/>
    </location>
</feature>
<dbReference type="PROSITE" id="PS51194">
    <property type="entry name" value="HELICASE_CTER"/>
    <property type="match status" value="1"/>
</dbReference>
<accession>A0ABW1FZ98</accession>
<dbReference type="PANTHER" id="PTHR10799">
    <property type="entry name" value="SNF2/RAD54 HELICASE FAMILY"/>
    <property type="match status" value="1"/>
</dbReference>
<name>A0ABW1FZ98_9ACTN</name>
<dbReference type="InterPro" id="IPR000330">
    <property type="entry name" value="SNF2_N"/>
</dbReference>
<dbReference type="SMART" id="SM00490">
    <property type="entry name" value="HELICc"/>
    <property type="match status" value="1"/>
</dbReference>
<sequence length="741" mass="79187">MDRFVAGVGGGGPVGRGGERRALWQRGAVLLADAERVRAGHGQAVERVRGYAAALRGEAVGRALDAMPVARLRDVTEGRLRVAPLEAAGFVTVGRVHRAEVYELLRVPGVGRTSAEQAKAAAAQLARAARENTAVRIDPDDRSDAATALVLELYPLVAAGPGLAAARARAEESVGVLEPLLAAARPARGGLRLLLTRRERREAALAASEQLGDVLRAAADEGLTEAFAQAQADLLRGPGSVDYAWLEFSTRAAEFYTVLGQLAELGPQDRASAEGHLPEGLAAEVHRQGLDTSLLRVSLRGYQAFGARYALARRRVVLGDEMGLGKTVQALAALAHLAAVGEGQHFLVVCPASVLVNWLRETASRTGLHAFRLHGGERATEADAWRRLGGVAVTTFEGLRRLDAAAVPVAMLVVDEAHYVKNPEAQRSRSVRELTDRCERVLFLSGTPMENRVGEFRALLGYLQPELLPEVRDLDAVAGAAGAAGAAGFRRAVAPAYLRRNQDDVLTELPEAVHTDDWQEFTASDEEAYREAVLSGNFQAMRRAAYARPEKSAKLRRLVELAAEAAQAGEKVLVFSFYREVLGGVAVALGQVPGLAVFGPVSGSTGAGARQDVVDDFTAHSGPAVLLAQIQAGGVGLNLQAANVVVLCEPQVKPALEEQAIARAHRMGQTRRVRVHRLLTPDSVDQRLLALLGRKQRLFDAYARRSEAAETSPEALDVSDQSLARQIVEEEQLRLAAARLG</sequence>
<evidence type="ECO:0000313" key="4">
    <source>
        <dbReference type="EMBL" id="MFC5906577.1"/>
    </source>
</evidence>
<dbReference type="InterPro" id="IPR038718">
    <property type="entry name" value="SNF2-like_sf"/>
</dbReference>